<dbReference type="EMBL" id="JABAHT010000048">
    <property type="protein sequence ID" value="KAF4667809.1"/>
    <property type="molecule type" value="Genomic_DNA"/>
</dbReference>
<feature type="transmembrane region" description="Helical" evidence="6">
    <location>
        <begin position="348"/>
        <end position="371"/>
    </location>
</feature>
<dbReference type="Proteomes" id="UP000570595">
    <property type="component" value="Unassembled WGS sequence"/>
</dbReference>
<feature type="transmembrane region" description="Helical" evidence="6">
    <location>
        <begin position="205"/>
        <end position="229"/>
    </location>
</feature>
<feature type="transmembrane region" description="Helical" evidence="6">
    <location>
        <begin position="479"/>
        <end position="499"/>
    </location>
</feature>
<proteinExistence type="predicted"/>
<keyword evidence="2" id="KW-0813">Transport</keyword>
<evidence type="ECO:0000256" key="3">
    <source>
        <dbReference type="ARBA" id="ARBA00022692"/>
    </source>
</evidence>
<feature type="transmembrane region" description="Helical" evidence="6">
    <location>
        <begin position="235"/>
        <end position="254"/>
    </location>
</feature>
<feature type="transmembrane region" description="Helical" evidence="6">
    <location>
        <begin position="266"/>
        <end position="284"/>
    </location>
</feature>
<feature type="transmembrane region" description="Helical" evidence="6">
    <location>
        <begin position="304"/>
        <end position="327"/>
    </location>
</feature>
<feature type="transmembrane region" description="Helical" evidence="6">
    <location>
        <begin position="511"/>
        <end position="529"/>
    </location>
</feature>
<name>A0A7J6M8H1_PEROL</name>
<evidence type="ECO:0000256" key="4">
    <source>
        <dbReference type="ARBA" id="ARBA00022989"/>
    </source>
</evidence>
<dbReference type="PANTHER" id="PTHR11706">
    <property type="entry name" value="SOLUTE CARRIER PROTEIN FAMILY 11 MEMBER"/>
    <property type="match status" value="1"/>
</dbReference>
<keyword evidence="5 6" id="KW-0472">Membrane</keyword>
<keyword evidence="3 6" id="KW-0812">Transmembrane</keyword>
<evidence type="ECO:0000256" key="1">
    <source>
        <dbReference type="ARBA" id="ARBA00004141"/>
    </source>
</evidence>
<evidence type="ECO:0000256" key="6">
    <source>
        <dbReference type="SAM" id="Phobius"/>
    </source>
</evidence>
<dbReference type="AlphaFoldDB" id="A0A7J6M8H1"/>
<dbReference type="InterPro" id="IPR001046">
    <property type="entry name" value="NRAMP_fam"/>
</dbReference>
<protein>
    <submittedName>
        <fullName evidence="7">Uncharacterized protein</fullName>
    </submittedName>
</protein>
<sequence length="627" mass="68439">MTIPFIPQVATSNFIQNSIQTLQGITSTKLPLLARSYGGGVVRQTKSRGLLPVAGMRNGHGGSLIALMCFAHLPNLALFRYESSSESSINNAKPMEIISELPVKNGREKPVDIPIDPPGVKFSLRTFLKYTGPGWLMSLAYLDPGNLEADLQSGAFTGYQMLWVLLLAHIVGLILQVLSCRLAAVTGEHLAEHCRARYARWTARALWVMTEIAIIGSDIQEVLGTAIAFRVLFNIPLWAGTIITAVDTLTFLALHLFHGIRVLEAFIFVLILTMMLCFFIDMGISAPPAVDIFKGFVPMIASYAVMQMVGLIGAVIMPHNLYLHSALTRSRRIDRREERNIKQANKYFLIDSSLSLSVSFVINLAMVSAFAHGMFSVQCATRPHGPLACLVTPEDWDSAVCNPNDAACQCHTPEGIAGVCANIGLENAAGALAAVMYSRAVKYIFAVGVLAAGQASTLTGTLAGQYVMEGFMRWKIPMWLRVIITRSIALGPALAFAILQGEIKAMNGVNAWLNILQSIQLPFALLPVLHFSVSREVLGRFVICPFWTVLMWMLACLVIGVNFYLVIETIVPLGWPWYAWVIIAVVACLYITMCIACVKEDLMAAVRKVVGLCHRPARSALNSPGGA</sequence>
<dbReference type="PRINTS" id="PR00447">
    <property type="entry name" value="NATRESASSCMP"/>
</dbReference>
<evidence type="ECO:0000256" key="5">
    <source>
        <dbReference type="ARBA" id="ARBA00023136"/>
    </source>
</evidence>
<evidence type="ECO:0000313" key="8">
    <source>
        <dbReference type="Proteomes" id="UP000570595"/>
    </source>
</evidence>
<keyword evidence="4 6" id="KW-1133">Transmembrane helix</keyword>
<dbReference type="OrthoDB" id="409173at2759"/>
<dbReference type="NCBIfam" id="NF037982">
    <property type="entry name" value="Nramp_1"/>
    <property type="match status" value="1"/>
</dbReference>
<dbReference type="Pfam" id="PF01566">
    <property type="entry name" value="Nramp"/>
    <property type="match status" value="1"/>
</dbReference>
<evidence type="ECO:0000313" key="7">
    <source>
        <dbReference type="EMBL" id="KAF4667809.1"/>
    </source>
</evidence>
<dbReference type="GO" id="GO:0005384">
    <property type="term" value="F:manganese ion transmembrane transporter activity"/>
    <property type="evidence" value="ECO:0007669"/>
    <property type="project" value="TreeGrafter"/>
</dbReference>
<feature type="transmembrane region" description="Helical" evidence="6">
    <location>
        <begin position="577"/>
        <end position="598"/>
    </location>
</feature>
<feature type="transmembrane region" description="Helical" evidence="6">
    <location>
        <begin position="541"/>
        <end position="565"/>
    </location>
</feature>
<feature type="transmembrane region" description="Helical" evidence="6">
    <location>
        <begin position="161"/>
        <end position="184"/>
    </location>
</feature>
<dbReference type="PANTHER" id="PTHR11706:SF33">
    <property type="entry name" value="NATURAL RESISTANCE-ASSOCIATED MACROPHAGE PROTEIN 2"/>
    <property type="match status" value="1"/>
</dbReference>
<evidence type="ECO:0000256" key="2">
    <source>
        <dbReference type="ARBA" id="ARBA00022448"/>
    </source>
</evidence>
<reference evidence="7 8" key="1">
    <citation type="submission" date="2020-04" db="EMBL/GenBank/DDBJ databases">
        <title>Perkinsus olseni comparative genomics.</title>
        <authorList>
            <person name="Bogema D.R."/>
        </authorList>
    </citation>
    <scope>NUCLEOTIDE SEQUENCE [LARGE SCALE GENOMIC DNA]</scope>
    <source>
        <strain evidence="7">ATCC PRA-179</strain>
    </source>
</reference>
<comment type="caution">
    <text evidence="7">The sequence shown here is derived from an EMBL/GenBank/DDBJ whole genome shotgun (WGS) entry which is preliminary data.</text>
</comment>
<accession>A0A7J6M8H1</accession>
<comment type="subcellular location">
    <subcellularLocation>
        <location evidence="1">Membrane</location>
        <topology evidence="1">Multi-pass membrane protein</topology>
    </subcellularLocation>
</comment>
<feature type="transmembrane region" description="Helical" evidence="6">
    <location>
        <begin position="443"/>
        <end position="467"/>
    </location>
</feature>
<dbReference type="GO" id="GO:0034755">
    <property type="term" value="P:iron ion transmembrane transport"/>
    <property type="evidence" value="ECO:0007669"/>
    <property type="project" value="TreeGrafter"/>
</dbReference>
<dbReference type="NCBIfam" id="TIGR01197">
    <property type="entry name" value="nramp"/>
    <property type="match status" value="1"/>
</dbReference>
<dbReference type="GO" id="GO:0015086">
    <property type="term" value="F:cadmium ion transmembrane transporter activity"/>
    <property type="evidence" value="ECO:0007669"/>
    <property type="project" value="TreeGrafter"/>
</dbReference>
<organism evidence="7 8">
    <name type="scientific">Perkinsus olseni</name>
    <name type="common">Perkinsus atlanticus</name>
    <dbReference type="NCBI Taxonomy" id="32597"/>
    <lineage>
        <taxon>Eukaryota</taxon>
        <taxon>Sar</taxon>
        <taxon>Alveolata</taxon>
        <taxon>Perkinsozoa</taxon>
        <taxon>Perkinsea</taxon>
        <taxon>Perkinsida</taxon>
        <taxon>Perkinsidae</taxon>
        <taxon>Perkinsus</taxon>
    </lineage>
</organism>
<gene>
    <name evidence="7" type="ORF">FOZ61_007702</name>
</gene>
<dbReference type="GO" id="GO:0005886">
    <property type="term" value="C:plasma membrane"/>
    <property type="evidence" value="ECO:0007669"/>
    <property type="project" value="TreeGrafter"/>
</dbReference>